<keyword evidence="6" id="KW-0804">Transcription</keyword>
<reference evidence="12" key="1">
    <citation type="submission" date="2025-08" db="UniProtKB">
        <authorList>
            <consortium name="RefSeq"/>
        </authorList>
    </citation>
    <scope>IDENTIFICATION</scope>
    <source>
        <tissue evidence="12">Young leaves</tissue>
    </source>
</reference>
<dbReference type="OrthoDB" id="21225at2759"/>
<evidence type="ECO:0000313" key="11">
    <source>
        <dbReference type="Proteomes" id="UP000504608"/>
    </source>
</evidence>
<feature type="domain" description="HTH myb-type" evidence="10">
    <location>
        <begin position="187"/>
        <end position="246"/>
    </location>
</feature>
<dbReference type="GO" id="GO:0009736">
    <property type="term" value="P:cytokinin-activated signaling pathway"/>
    <property type="evidence" value="ECO:0007669"/>
    <property type="project" value="InterPro"/>
</dbReference>
<evidence type="ECO:0000256" key="5">
    <source>
        <dbReference type="ARBA" id="ARBA00023159"/>
    </source>
</evidence>
<dbReference type="PANTHER" id="PTHR43874">
    <property type="entry name" value="TWO-COMPONENT RESPONSE REGULATOR"/>
    <property type="match status" value="1"/>
</dbReference>
<dbReference type="Proteomes" id="UP000504608">
    <property type="component" value="Unplaced"/>
</dbReference>
<dbReference type="InterPro" id="IPR045279">
    <property type="entry name" value="ARR-like"/>
</dbReference>
<dbReference type="SMART" id="SM00448">
    <property type="entry name" value="REC"/>
    <property type="match status" value="1"/>
</dbReference>
<evidence type="ECO:0000259" key="9">
    <source>
        <dbReference type="PROSITE" id="PS50110"/>
    </source>
</evidence>
<organism evidence="11 12">
    <name type="scientific">Cucurbita maxima</name>
    <name type="common">Pumpkin</name>
    <name type="synonym">Winter squash</name>
    <dbReference type="NCBI Taxonomy" id="3661"/>
    <lineage>
        <taxon>Eukaryota</taxon>
        <taxon>Viridiplantae</taxon>
        <taxon>Streptophyta</taxon>
        <taxon>Embryophyta</taxon>
        <taxon>Tracheophyta</taxon>
        <taxon>Spermatophyta</taxon>
        <taxon>Magnoliopsida</taxon>
        <taxon>eudicotyledons</taxon>
        <taxon>Gunneridae</taxon>
        <taxon>Pentapetalae</taxon>
        <taxon>rosids</taxon>
        <taxon>fabids</taxon>
        <taxon>Cucurbitales</taxon>
        <taxon>Cucurbitaceae</taxon>
        <taxon>Cucurbiteae</taxon>
        <taxon>Cucurbita</taxon>
    </lineage>
</organism>
<evidence type="ECO:0000256" key="7">
    <source>
        <dbReference type="ARBA" id="ARBA00023242"/>
    </source>
</evidence>
<dbReference type="Gene3D" id="1.10.10.60">
    <property type="entry name" value="Homeodomain-like"/>
    <property type="match status" value="1"/>
</dbReference>
<keyword evidence="4" id="KW-0805">Transcription regulation</keyword>
<dbReference type="InterPro" id="IPR001789">
    <property type="entry name" value="Sig_transdc_resp-reg_receiver"/>
</dbReference>
<feature type="domain" description="Response regulatory" evidence="9">
    <location>
        <begin position="22"/>
        <end position="137"/>
    </location>
</feature>
<dbReference type="CDD" id="cd17584">
    <property type="entry name" value="REC_typeB_ARR-like"/>
    <property type="match status" value="1"/>
</dbReference>
<dbReference type="SUPFAM" id="SSF52172">
    <property type="entry name" value="CheY-like"/>
    <property type="match status" value="1"/>
</dbReference>
<dbReference type="NCBIfam" id="TIGR01557">
    <property type="entry name" value="myb_SHAQKYF"/>
    <property type="match status" value="1"/>
</dbReference>
<dbReference type="AlphaFoldDB" id="A0A6J1JAF6"/>
<keyword evidence="7" id="KW-0539">Nucleus</keyword>
<dbReference type="Gene3D" id="3.40.50.2300">
    <property type="match status" value="1"/>
</dbReference>
<keyword evidence="2 8" id="KW-0597">Phosphoprotein</keyword>
<evidence type="ECO:0000256" key="8">
    <source>
        <dbReference type="PROSITE-ProRule" id="PRU00169"/>
    </source>
</evidence>
<dbReference type="RefSeq" id="XP_022985105.1">
    <property type="nucleotide sequence ID" value="XM_023129337.1"/>
</dbReference>
<dbReference type="GO" id="GO:0005634">
    <property type="term" value="C:nucleus"/>
    <property type="evidence" value="ECO:0007669"/>
    <property type="project" value="UniProtKB-SubCell"/>
</dbReference>
<evidence type="ECO:0000259" key="10">
    <source>
        <dbReference type="PROSITE" id="PS51294"/>
    </source>
</evidence>
<dbReference type="SUPFAM" id="SSF46689">
    <property type="entry name" value="Homeodomain-like"/>
    <property type="match status" value="1"/>
</dbReference>
<dbReference type="PANTHER" id="PTHR43874:SF19">
    <property type="entry name" value="RESPONSE REGULATOR 23-RELATED"/>
    <property type="match status" value="1"/>
</dbReference>
<evidence type="ECO:0000256" key="2">
    <source>
        <dbReference type="ARBA" id="ARBA00022553"/>
    </source>
</evidence>
<evidence type="ECO:0000256" key="3">
    <source>
        <dbReference type="ARBA" id="ARBA00023012"/>
    </source>
</evidence>
<evidence type="ECO:0000256" key="6">
    <source>
        <dbReference type="ARBA" id="ARBA00023163"/>
    </source>
</evidence>
<dbReference type="GeneID" id="111483183"/>
<dbReference type="PROSITE" id="PS51294">
    <property type="entry name" value="HTH_MYB"/>
    <property type="match status" value="1"/>
</dbReference>
<feature type="modified residue" description="4-aspartylphosphate" evidence="8">
    <location>
        <position position="73"/>
    </location>
</feature>
<dbReference type="InterPro" id="IPR009057">
    <property type="entry name" value="Homeodomain-like_sf"/>
</dbReference>
<dbReference type="InterPro" id="IPR001005">
    <property type="entry name" value="SANT/Myb"/>
</dbReference>
<dbReference type="InterPro" id="IPR011006">
    <property type="entry name" value="CheY-like_superfamily"/>
</dbReference>
<evidence type="ECO:0000256" key="1">
    <source>
        <dbReference type="ARBA" id="ARBA00004123"/>
    </source>
</evidence>
<dbReference type="Pfam" id="PF00249">
    <property type="entry name" value="Myb_DNA-binding"/>
    <property type="match status" value="1"/>
</dbReference>
<sequence>MDEEDGRCELVLESRMLSVDIHILLVDDDATSLAVVSAMLRLCKYQVVTQRSPIEALDTLRAKKGFFDLVVTDLHMPQMNGLQLQKQVTKEFKLPVIMMSADEKPSVILKSLEEGVSFYMVKPISLDDVKQVWQYAITPKQTRTIIRPELSIDKPSKKEMIKLLKSERTKNKTKKAKETRATQSSIAKRKAKVVWTNSLHNRFLQAIRLIGLDKAVPKKILEFMNVPGLTRENVASHLQKYRIFLKRVAEKGACNSMKIYSDCTLLRSSFASSHFQFQSPLYTPKFQSQHPYLLEEQQLMAPLNYPSPLLGANYISHPTPPNPNLEIENSLTHLENQSLLTLNKPNFPFNGLVSSSTRNDRNSVSIENENPNGGLRLNNNGVSNHVQATHDHNNGGFSGNFEGTNQVLQNKNVEENGVVLVSSKEGNDTIAFEDKIGEHQNCFDVLSEIFMGHNHHNQTSLRREEMGDMELSHVWNGIEMEASSKQDLQPSSFSAQGWDDDMLRTFLGDASFS</sequence>
<name>A0A6J1JAF6_CUCMA</name>
<comment type="subcellular location">
    <subcellularLocation>
        <location evidence="1">Nucleus</location>
    </subcellularLocation>
</comment>
<protein>
    <submittedName>
        <fullName evidence="12">Two-component response regulator ARR14-like</fullName>
    </submittedName>
</protein>
<dbReference type="InterPro" id="IPR017930">
    <property type="entry name" value="Myb_dom"/>
</dbReference>
<dbReference type="PROSITE" id="PS50110">
    <property type="entry name" value="RESPONSE_REGULATORY"/>
    <property type="match status" value="1"/>
</dbReference>
<dbReference type="GO" id="GO:0000160">
    <property type="term" value="P:phosphorelay signal transduction system"/>
    <property type="evidence" value="ECO:0007669"/>
    <property type="project" value="UniProtKB-KW"/>
</dbReference>
<dbReference type="GO" id="GO:0003677">
    <property type="term" value="F:DNA binding"/>
    <property type="evidence" value="ECO:0007669"/>
    <property type="project" value="InterPro"/>
</dbReference>
<proteinExistence type="predicted"/>
<dbReference type="KEGG" id="cmax:111483183"/>
<gene>
    <name evidence="12" type="primary">LOC111483183</name>
</gene>
<dbReference type="FunFam" id="1.10.10.60:FF:000007">
    <property type="entry name" value="Two-component response regulator"/>
    <property type="match status" value="1"/>
</dbReference>
<keyword evidence="11" id="KW-1185">Reference proteome</keyword>
<dbReference type="InterPro" id="IPR006447">
    <property type="entry name" value="Myb_dom_plants"/>
</dbReference>
<keyword evidence="3" id="KW-0902">Two-component regulatory system</keyword>
<dbReference type="Pfam" id="PF00072">
    <property type="entry name" value="Response_reg"/>
    <property type="match status" value="1"/>
</dbReference>
<evidence type="ECO:0000256" key="4">
    <source>
        <dbReference type="ARBA" id="ARBA00023015"/>
    </source>
</evidence>
<keyword evidence="5" id="KW-0010">Activator</keyword>
<evidence type="ECO:0000313" key="12">
    <source>
        <dbReference type="RefSeq" id="XP_022985105.1"/>
    </source>
</evidence>
<accession>A0A6J1JAF6</accession>